<dbReference type="AlphaFoldDB" id="A0ABD5PY63"/>
<dbReference type="GeneID" id="73045707"/>
<accession>A0ABD5PY63</accession>
<sequence length="55" mass="6203">MPTRFHNAILFALYQFSVAASILLLPLAIATRQVGFTLPAHRVVNKLERTYETTT</sequence>
<evidence type="ECO:0000313" key="2">
    <source>
        <dbReference type="Proteomes" id="UP001595945"/>
    </source>
</evidence>
<keyword evidence="2" id="KW-1185">Reference proteome</keyword>
<dbReference type="RefSeq" id="WP_254267270.1">
    <property type="nucleotide sequence ID" value="NZ_CP100400.1"/>
</dbReference>
<proteinExistence type="predicted"/>
<gene>
    <name evidence="1" type="ORF">ACFO9K_03115</name>
</gene>
<dbReference type="EMBL" id="JBHSHT010000001">
    <property type="protein sequence ID" value="MFC4823246.1"/>
    <property type="molecule type" value="Genomic_DNA"/>
</dbReference>
<comment type="caution">
    <text evidence="1">The sequence shown here is derived from an EMBL/GenBank/DDBJ whole genome shotgun (WGS) entry which is preliminary data.</text>
</comment>
<dbReference type="Proteomes" id="UP001595945">
    <property type="component" value="Unassembled WGS sequence"/>
</dbReference>
<name>A0ABD5PY63_9EURY</name>
<evidence type="ECO:0000313" key="1">
    <source>
        <dbReference type="EMBL" id="MFC4823246.1"/>
    </source>
</evidence>
<organism evidence="1 2">
    <name type="scientific">Halorussus aquaticus</name>
    <dbReference type="NCBI Taxonomy" id="2953748"/>
    <lineage>
        <taxon>Archaea</taxon>
        <taxon>Methanobacteriati</taxon>
        <taxon>Methanobacteriota</taxon>
        <taxon>Stenosarchaea group</taxon>
        <taxon>Halobacteria</taxon>
        <taxon>Halobacteriales</taxon>
        <taxon>Haladaptataceae</taxon>
        <taxon>Halorussus</taxon>
    </lineage>
</organism>
<protein>
    <submittedName>
        <fullName evidence="1">Uncharacterized protein</fullName>
    </submittedName>
</protein>
<reference evidence="1 2" key="1">
    <citation type="journal article" date="2019" name="Int. J. Syst. Evol. Microbiol.">
        <title>The Global Catalogue of Microorganisms (GCM) 10K type strain sequencing project: providing services to taxonomists for standard genome sequencing and annotation.</title>
        <authorList>
            <consortium name="The Broad Institute Genomics Platform"/>
            <consortium name="The Broad Institute Genome Sequencing Center for Infectious Disease"/>
            <person name="Wu L."/>
            <person name="Ma J."/>
        </authorList>
    </citation>
    <scope>NUCLEOTIDE SEQUENCE [LARGE SCALE GENOMIC DNA]</scope>
    <source>
        <strain evidence="1 2">XZYJ18</strain>
    </source>
</reference>